<dbReference type="InterPro" id="IPR020568">
    <property type="entry name" value="Ribosomal_Su5_D2-typ_SF"/>
</dbReference>
<dbReference type="PANTHER" id="PTHR20861:SF6">
    <property type="entry name" value="BETA-RIBOFURANOSYLPHENOL 5'-PHOSPHATE SYNTHASE"/>
    <property type="match status" value="1"/>
</dbReference>
<keyword evidence="1 4" id="KW-0808">Transferase</keyword>
<dbReference type="Pfam" id="PF00288">
    <property type="entry name" value="GHMP_kinases_N"/>
    <property type="match status" value="1"/>
</dbReference>
<dbReference type="Pfam" id="PF08544">
    <property type="entry name" value="GHMP_kinases_C"/>
    <property type="match status" value="1"/>
</dbReference>
<dbReference type="EMBL" id="OY288114">
    <property type="protein sequence ID" value="CAJ0890639.1"/>
    <property type="molecule type" value="Genomic_DNA"/>
</dbReference>
<evidence type="ECO:0000256" key="1">
    <source>
        <dbReference type="ARBA" id="ARBA00022679"/>
    </source>
</evidence>
<dbReference type="Gene3D" id="3.30.230.10">
    <property type="match status" value="1"/>
</dbReference>
<accession>A0AA48RF56</accession>
<dbReference type="AlphaFoldDB" id="A0AA48RF56"/>
<evidence type="ECO:0000313" key="4">
    <source>
        <dbReference type="EMBL" id="CAJ0890639.1"/>
    </source>
</evidence>
<proteinExistence type="predicted"/>
<feature type="domain" description="GHMP kinase N-terminal" evidence="2">
    <location>
        <begin position="59"/>
        <end position="129"/>
    </location>
</feature>
<reference evidence="4" key="1">
    <citation type="submission" date="2023-07" db="EMBL/GenBank/DDBJ databases">
        <authorList>
            <person name="Pelsma A.J. K."/>
        </authorList>
    </citation>
    <scope>NUCLEOTIDE SEQUENCE</scope>
</reference>
<dbReference type="InterPro" id="IPR006204">
    <property type="entry name" value="GHMP_kinase_N_dom"/>
</dbReference>
<sequence>MSAQVSVTATARLHLGFLDMNGGLGRKFGGLGLSLDSPVTRLTLTRTDENQVEGPEQARAAELLARAQAALAPGVAHRLTIHEAIPAHSGFGSGTQLALAVTAALRRLEDLPQDAAADAALLSRGARSGLGAGLFATGGLVVDGGRGPLTRTPPVIARAEFPEEWRVLLVSDPTAVGLHGADEREAFVALPPSSAEESGELCRLVLMQALPALAERELAPFGAAVARIQEVVGDYFAPRQGGRRFTSAKVEAAIGRLTREGATGGGQTSWGPTGFAFVESEAAARALLARLGPEASADGLEISMHKGLNRGARVDAVYARIA</sequence>
<dbReference type="PIRSF" id="PIRSF004884">
    <property type="entry name" value="Sugar_kin_arch"/>
    <property type="match status" value="1"/>
</dbReference>
<name>A0AA48RF56_9ZZZZ</name>
<dbReference type="InterPro" id="IPR013750">
    <property type="entry name" value="GHMP_kinase_C_dom"/>
</dbReference>
<gene>
    <name evidence="4" type="primary">K06984</name>
    <name evidence="4" type="ORF">AMST5_04067</name>
</gene>
<dbReference type="SUPFAM" id="SSF54211">
    <property type="entry name" value="Ribosomal protein S5 domain 2-like"/>
    <property type="match status" value="1"/>
</dbReference>
<evidence type="ECO:0000259" key="2">
    <source>
        <dbReference type="Pfam" id="PF00288"/>
    </source>
</evidence>
<dbReference type="GO" id="GO:0005524">
    <property type="term" value="F:ATP binding"/>
    <property type="evidence" value="ECO:0007669"/>
    <property type="project" value="InterPro"/>
</dbReference>
<dbReference type="GO" id="GO:0043793">
    <property type="term" value="F:beta-ribofuranosylaminobenzene 5'-phosphate synthase activity"/>
    <property type="evidence" value="ECO:0007669"/>
    <property type="project" value="UniProtKB-EC"/>
</dbReference>
<dbReference type="InterPro" id="IPR004422">
    <property type="entry name" value="RFAP_synthase"/>
</dbReference>
<feature type="domain" description="GHMP kinase C-terminal" evidence="3">
    <location>
        <begin position="209"/>
        <end position="291"/>
    </location>
</feature>
<dbReference type="InterPro" id="IPR014721">
    <property type="entry name" value="Ribsml_uS5_D2-typ_fold_subgr"/>
</dbReference>
<organism evidence="4">
    <name type="scientific">freshwater sediment metagenome</name>
    <dbReference type="NCBI Taxonomy" id="556182"/>
    <lineage>
        <taxon>unclassified sequences</taxon>
        <taxon>metagenomes</taxon>
        <taxon>ecological metagenomes</taxon>
    </lineage>
</organism>
<keyword evidence="4" id="KW-0328">Glycosyltransferase</keyword>
<dbReference type="EC" id="2.4.2.54" evidence="4"/>
<dbReference type="PANTHER" id="PTHR20861">
    <property type="entry name" value="HOMOSERINE/4-DIPHOSPHOCYTIDYL-2-C-METHYL-D-ERYTHRITOL KINASE"/>
    <property type="match status" value="1"/>
</dbReference>
<dbReference type="NCBIfam" id="TIGR00144">
    <property type="entry name" value="beta_RFAP_syn"/>
    <property type="match status" value="1"/>
</dbReference>
<evidence type="ECO:0000259" key="3">
    <source>
        <dbReference type="Pfam" id="PF08544"/>
    </source>
</evidence>
<protein>
    <submittedName>
        <fullName evidence="4">Beta-ribofuranosylaminobenzene 5'-phosphate synthase</fullName>
        <ecNumber evidence="4">2.4.2.54</ecNumber>
    </submittedName>
</protein>